<proteinExistence type="predicted"/>
<dbReference type="Proteomes" id="UP001630127">
    <property type="component" value="Unassembled WGS sequence"/>
</dbReference>
<sequence>MNRSGTTFSQRPRRRWTWCFSKQKVGKVNLIASQPDNALMMHKQVDHEIQRRCLDDIRRTLIFSHESEVDLLEDEEADWNSSPIYDQYEDHNEAIDYFSLEKNMNMVPPSSQFSLDNNIYFKKDPDIDAIVECNNEHHRDKSSKIDATVESINASVVSDESEVDLGENMAVDCNSAPIYDRYGDEIESKDLNLLRPSSQSSLDDNFRGNRSREIDAVTECKNTSHFVWSDYDGLKTRWSTKFFVKVTVMAGFLASLPLLLGLLVVIFRMLDFSFCV</sequence>
<evidence type="ECO:0000256" key="1">
    <source>
        <dbReference type="SAM" id="Phobius"/>
    </source>
</evidence>
<accession>A0ABD3AEB2</accession>
<dbReference type="AlphaFoldDB" id="A0ABD3AEB2"/>
<keyword evidence="1" id="KW-1133">Transmembrane helix</keyword>
<organism evidence="2 3">
    <name type="scientific">Cinchona calisaya</name>
    <dbReference type="NCBI Taxonomy" id="153742"/>
    <lineage>
        <taxon>Eukaryota</taxon>
        <taxon>Viridiplantae</taxon>
        <taxon>Streptophyta</taxon>
        <taxon>Embryophyta</taxon>
        <taxon>Tracheophyta</taxon>
        <taxon>Spermatophyta</taxon>
        <taxon>Magnoliopsida</taxon>
        <taxon>eudicotyledons</taxon>
        <taxon>Gunneridae</taxon>
        <taxon>Pentapetalae</taxon>
        <taxon>asterids</taxon>
        <taxon>lamiids</taxon>
        <taxon>Gentianales</taxon>
        <taxon>Rubiaceae</taxon>
        <taxon>Cinchonoideae</taxon>
        <taxon>Cinchoneae</taxon>
        <taxon>Cinchona</taxon>
    </lineage>
</organism>
<keyword evidence="3" id="KW-1185">Reference proteome</keyword>
<protein>
    <submittedName>
        <fullName evidence="2">Uncharacterized protein</fullName>
    </submittedName>
</protein>
<keyword evidence="1" id="KW-0812">Transmembrane</keyword>
<name>A0ABD3AEB2_9GENT</name>
<reference evidence="2 3" key="1">
    <citation type="submission" date="2024-11" db="EMBL/GenBank/DDBJ databases">
        <title>A near-complete genome assembly of Cinchona calisaya.</title>
        <authorList>
            <person name="Lian D.C."/>
            <person name="Zhao X.W."/>
            <person name="Wei L."/>
        </authorList>
    </citation>
    <scope>NUCLEOTIDE SEQUENCE [LARGE SCALE GENOMIC DNA]</scope>
    <source>
        <tissue evidence="2">Nenye</tissue>
    </source>
</reference>
<keyword evidence="1" id="KW-0472">Membrane</keyword>
<evidence type="ECO:0000313" key="2">
    <source>
        <dbReference type="EMBL" id="KAL3528048.1"/>
    </source>
</evidence>
<comment type="caution">
    <text evidence="2">The sequence shown here is derived from an EMBL/GenBank/DDBJ whole genome shotgun (WGS) entry which is preliminary data.</text>
</comment>
<dbReference type="EMBL" id="JBJUIK010000005">
    <property type="protein sequence ID" value="KAL3528048.1"/>
    <property type="molecule type" value="Genomic_DNA"/>
</dbReference>
<evidence type="ECO:0000313" key="3">
    <source>
        <dbReference type="Proteomes" id="UP001630127"/>
    </source>
</evidence>
<gene>
    <name evidence="2" type="ORF">ACH5RR_012704</name>
</gene>
<feature type="transmembrane region" description="Helical" evidence="1">
    <location>
        <begin position="242"/>
        <end position="267"/>
    </location>
</feature>